<dbReference type="PANTHER" id="PTHR47326">
    <property type="entry name" value="TRANSPOSABLE ELEMENT TC3 TRANSPOSASE-LIKE PROTEIN"/>
    <property type="match status" value="1"/>
</dbReference>
<dbReference type="Proteomes" id="UP000478052">
    <property type="component" value="Unassembled WGS sequence"/>
</dbReference>
<organism evidence="2 3">
    <name type="scientific">Aphis craccivora</name>
    <name type="common">Cowpea aphid</name>
    <dbReference type="NCBI Taxonomy" id="307492"/>
    <lineage>
        <taxon>Eukaryota</taxon>
        <taxon>Metazoa</taxon>
        <taxon>Ecdysozoa</taxon>
        <taxon>Arthropoda</taxon>
        <taxon>Hexapoda</taxon>
        <taxon>Insecta</taxon>
        <taxon>Pterygota</taxon>
        <taxon>Neoptera</taxon>
        <taxon>Paraneoptera</taxon>
        <taxon>Hemiptera</taxon>
        <taxon>Sternorrhyncha</taxon>
        <taxon>Aphidomorpha</taxon>
        <taxon>Aphidoidea</taxon>
        <taxon>Aphididae</taxon>
        <taxon>Aphidini</taxon>
        <taxon>Aphis</taxon>
        <taxon>Aphis</taxon>
    </lineage>
</organism>
<dbReference type="EMBL" id="VUJU01016095">
    <property type="protein sequence ID" value="KAF0690964.1"/>
    <property type="molecule type" value="Genomic_DNA"/>
</dbReference>
<reference evidence="2 3" key="1">
    <citation type="submission" date="2019-08" db="EMBL/GenBank/DDBJ databases">
        <title>Whole genome of Aphis craccivora.</title>
        <authorList>
            <person name="Voronova N.V."/>
            <person name="Shulinski R.S."/>
            <person name="Bandarenka Y.V."/>
            <person name="Zhorov D.G."/>
            <person name="Warner D."/>
        </authorList>
    </citation>
    <scope>NUCLEOTIDE SEQUENCE [LARGE SCALE GENOMIC DNA]</scope>
    <source>
        <strain evidence="2">180601</strain>
        <tissue evidence="2">Whole Body</tissue>
    </source>
</reference>
<sequence length="136" mass="16202">MSYTNKETTDMLTCYIESEKNSRAALRMYNTLYEDRQQPHFTYFGKLFKKIEIYGTFVSESRKRANTTTDENNSFLILASFYENPYTSLRSISENLDISYSSVQRVAKRYKYHPYKCVKVQQLLSNDFERRLDFVA</sequence>
<dbReference type="OrthoDB" id="6767312at2759"/>
<protein>
    <submittedName>
        <fullName evidence="2">DUF4817 domain-containing protein</fullName>
    </submittedName>
</protein>
<feature type="domain" description="DUF4817" evidence="1">
    <location>
        <begin position="5"/>
        <end position="56"/>
    </location>
</feature>
<accession>A0A6G0VJG2</accession>
<keyword evidence="3" id="KW-1185">Reference proteome</keyword>
<name>A0A6G0VJG2_APHCR</name>
<evidence type="ECO:0000313" key="3">
    <source>
        <dbReference type="Proteomes" id="UP000478052"/>
    </source>
</evidence>
<proteinExistence type="predicted"/>
<gene>
    <name evidence="2" type="ORF">FWK35_00033711</name>
</gene>
<evidence type="ECO:0000259" key="1">
    <source>
        <dbReference type="Pfam" id="PF16087"/>
    </source>
</evidence>
<dbReference type="AlphaFoldDB" id="A0A6G0VJG2"/>
<comment type="caution">
    <text evidence="2">The sequence shown here is derived from an EMBL/GenBank/DDBJ whole genome shotgun (WGS) entry which is preliminary data.</text>
</comment>
<evidence type="ECO:0000313" key="2">
    <source>
        <dbReference type="EMBL" id="KAF0690964.1"/>
    </source>
</evidence>
<dbReference type="PANTHER" id="PTHR47326:SF1">
    <property type="entry name" value="HTH PSQ-TYPE DOMAIN-CONTAINING PROTEIN"/>
    <property type="match status" value="1"/>
</dbReference>
<dbReference type="Pfam" id="PF16087">
    <property type="entry name" value="DUF4817"/>
    <property type="match status" value="1"/>
</dbReference>
<dbReference type="InterPro" id="IPR032135">
    <property type="entry name" value="DUF4817"/>
</dbReference>